<dbReference type="eggNOG" id="KOG2393">
    <property type="taxonomic scope" value="Eukaryota"/>
</dbReference>
<feature type="region of interest" description="Disordered" evidence="8">
    <location>
        <begin position="418"/>
        <end position="500"/>
    </location>
</feature>
<keyword evidence="5 7" id="KW-0804">Transcription</keyword>
<reference evidence="9 10" key="1">
    <citation type="journal article" date="2004" name="Nature">
        <title>Genome evolution in yeasts.</title>
        <authorList>
            <consortium name="Genolevures"/>
            <person name="Dujon B."/>
            <person name="Sherman D."/>
            <person name="Fischer G."/>
            <person name="Durrens P."/>
            <person name="Casaregola S."/>
            <person name="Lafontaine I."/>
            <person name="de Montigny J."/>
            <person name="Marck C."/>
            <person name="Neuveglise C."/>
            <person name="Talla E."/>
            <person name="Goffard N."/>
            <person name="Frangeul L."/>
            <person name="Aigle M."/>
            <person name="Anthouard V."/>
            <person name="Babour A."/>
            <person name="Barbe V."/>
            <person name="Barnay S."/>
            <person name="Blanchin S."/>
            <person name="Beckerich J.M."/>
            <person name="Beyne E."/>
            <person name="Bleykasten C."/>
            <person name="Boisrame A."/>
            <person name="Boyer J."/>
            <person name="Cattolico L."/>
            <person name="Confanioleri F."/>
            <person name="de Daruvar A."/>
            <person name="Despons L."/>
            <person name="Fabre E."/>
            <person name="Fairhead C."/>
            <person name="Ferry-Dumazet H."/>
            <person name="Groppi A."/>
            <person name="Hantraye F."/>
            <person name="Hennequin C."/>
            <person name="Jauniaux N."/>
            <person name="Joyet P."/>
            <person name="Kachouri R."/>
            <person name="Kerrest A."/>
            <person name="Koszul R."/>
            <person name="Lemaire M."/>
            <person name="Lesur I."/>
            <person name="Ma L."/>
            <person name="Muller H."/>
            <person name="Nicaud J.M."/>
            <person name="Nikolski M."/>
            <person name="Oztas S."/>
            <person name="Ozier-Kalogeropoulos O."/>
            <person name="Pellenz S."/>
            <person name="Potier S."/>
            <person name="Richard G.F."/>
            <person name="Straub M.L."/>
            <person name="Suleau A."/>
            <person name="Swennene D."/>
            <person name="Tekaia F."/>
            <person name="Wesolowski-Louvel M."/>
            <person name="Westhof E."/>
            <person name="Wirth B."/>
            <person name="Zeniou-Meyer M."/>
            <person name="Zivanovic I."/>
            <person name="Bolotin-Fukuhara M."/>
            <person name="Thierry A."/>
            <person name="Bouchier C."/>
            <person name="Caudron B."/>
            <person name="Scarpelli C."/>
            <person name="Gaillardin C."/>
            <person name="Weissenbach J."/>
            <person name="Wincker P."/>
            <person name="Souciet J.L."/>
        </authorList>
    </citation>
    <scope>NUCLEOTIDE SEQUENCE [LARGE SCALE GENOMIC DNA]</scope>
    <source>
        <strain evidence="10">ATCC 8585 / CBS 2359 / DSM 70799 / NBRC 1267 / NRRL Y-1140 / WM37</strain>
    </source>
</reference>
<evidence type="ECO:0000256" key="2">
    <source>
        <dbReference type="ARBA" id="ARBA00005249"/>
    </source>
</evidence>
<feature type="compositionally biased region" description="Acidic residues" evidence="8">
    <location>
        <begin position="425"/>
        <end position="461"/>
    </location>
</feature>
<dbReference type="InterPro" id="IPR008851">
    <property type="entry name" value="TFIIF-alpha"/>
</dbReference>
<evidence type="ECO:0000256" key="1">
    <source>
        <dbReference type="ARBA" id="ARBA00004123"/>
    </source>
</evidence>
<keyword evidence="3 7" id="KW-0805">Transcription regulation</keyword>
<dbReference type="PANTHER" id="PTHR13011:SF0">
    <property type="entry name" value="GENERAL TRANSCRIPTION FACTOR IIF SUBUNIT 1"/>
    <property type="match status" value="1"/>
</dbReference>
<evidence type="ECO:0000256" key="6">
    <source>
        <dbReference type="ARBA" id="ARBA00023242"/>
    </source>
</evidence>
<feature type="compositionally biased region" description="Polar residues" evidence="8">
    <location>
        <begin position="219"/>
        <end position="229"/>
    </location>
</feature>
<comment type="similarity">
    <text evidence="2 7">Belongs to the TFIIF alpha subunit family.</text>
</comment>
<dbReference type="GO" id="GO:0006367">
    <property type="term" value="P:transcription initiation at RNA polymerase II promoter"/>
    <property type="evidence" value="ECO:0007669"/>
    <property type="project" value="InterPro"/>
</dbReference>
<dbReference type="GO" id="GO:0001096">
    <property type="term" value="F:TFIIF-class transcription factor complex binding"/>
    <property type="evidence" value="ECO:0007669"/>
    <property type="project" value="TreeGrafter"/>
</dbReference>
<dbReference type="AlphaFoldDB" id="Q6CJW7"/>
<feature type="region of interest" description="Disordered" evidence="8">
    <location>
        <begin position="591"/>
        <end position="626"/>
    </location>
</feature>
<dbReference type="Proteomes" id="UP000000598">
    <property type="component" value="Chromosome F"/>
</dbReference>
<evidence type="ECO:0000256" key="3">
    <source>
        <dbReference type="ARBA" id="ARBA00023015"/>
    </source>
</evidence>
<dbReference type="Pfam" id="PF05793">
    <property type="entry name" value="TFIIF_alpha"/>
    <property type="match status" value="2"/>
</dbReference>
<feature type="compositionally biased region" description="Basic and acidic residues" evidence="8">
    <location>
        <begin position="37"/>
        <end position="53"/>
    </location>
</feature>
<comment type="function">
    <text evidence="7">TFIIF is a general transcription initiation factor that binds to RNA polymerase II and helps to recruit it to the initiation complex in collaboration with TFIIB. It promotes transcription elongation.</text>
</comment>
<dbReference type="GO" id="GO:0032968">
    <property type="term" value="P:positive regulation of transcription elongation by RNA polymerase II"/>
    <property type="evidence" value="ECO:0007669"/>
    <property type="project" value="InterPro"/>
</dbReference>
<accession>Q6CJW7</accession>
<feature type="compositionally biased region" description="Acidic residues" evidence="8">
    <location>
        <begin position="482"/>
        <end position="491"/>
    </location>
</feature>
<dbReference type="InterPro" id="IPR011039">
    <property type="entry name" value="TFIIF_interaction"/>
</dbReference>
<feature type="region of interest" description="Disordered" evidence="8">
    <location>
        <begin position="139"/>
        <end position="251"/>
    </location>
</feature>
<feature type="compositionally biased region" description="Basic and acidic residues" evidence="8">
    <location>
        <begin position="538"/>
        <end position="552"/>
    </location>
</feature>
<dbReference type="PANTHER" id="PTHR13011">
    <property type="entry name" value="TFIIF-ALPHA"/>
    <property type="match status" value="1"/>
</dbReference>
<feature type="compositionally biased region" description="Basic and acidic residues" evidence="8">
    <location>
        <begin position="615"/>
        <end position="626"/>
    </location>
</feature>
<dbReference type="FunCoup" id="Q6CJW7">
    <property type="interactions" value="189"/>
</dbReference>
<keyword evidence="10" id="KW-1185">Reference proteome</keyword>
<evidence type="ECO:0000313" key="9">
    <source>
        <dbReference type="EMBL" id="CAG98480.1"/>
    </source>
</evidence>
<evidence type="ECO:0000256" key="8">
    <source>
        <dbReference type="SAM" id="MobiDB-lite"/>
    </source>
</evidence>
<feature type="region of interest" description="Disordered" evidence="8">
    <location>
        <begin position="276"/>
        <end position="297"/>
    </location>
</feature>
<dbReference type="EMBL" id="CR382126">
    <property type="protein sequence ID" value="CAG98480.1"/>
    <property type="molecule type" value="Genomic_DNA"/>
</dbReference>
<feature type="region of interest" description="Disordered" evidence="8">
    <location>
        <begin position="513"/>
        <end position="572"/>
    </location>
</feature>
<dbReference type="SUPFAM" id="SSF50916">
    <property type="entry name" value="Rap30/74 interaction domains"/>
    <property type="match status" value="1"/>
</dbReference>
<organism evidence="9 10">
    <name type="scientific">Kluyveromyces lactis (strain ATCC 8585 / CBS 2359 / DSM 70799 / NBRC 1267 / NRRL Y-1140 / WM37)</name>
    <name type="common">Yeast</name>
    <name type="synonym">Candida sphaerica</name>
    <dbReference type="NCBI Taxonomy" id="284590"/>
    <lineage>
        <taxon>Eukaryota</taxon>
        <taxon>Fungi</taxon>
        <taxon>Dikarya</taxon>
        <taxon>Ascomycota</taxon>
        <taxon>Saccharomycotina</taxon>
        <taxon>Saccharomycetes</taxon>
        <taxon>Saccharomycetales</taxon>
        <taxon>Saccharomycetaceae</taxon>
        <taxon>Kluyveromyces</taxon>
    </lineage>
</organism>
<feature type="region of interest" description="Disordered" evidence="8">
    <location>
        <begin position="1"/>
        <end position="74"/>
    </location>
</feature>
<name>Q6CJW7_KLULA</name>
<evidence type="ECO:0000256" key="4">
    <source>
        <dbReference type="ARBA" id="ARBA00023125"/>
    </source>
</evidence>
<feature type="compositionally biased region" description="Basic residues" evidence="8">
    <location>
        <begin position="287"/>
        <end position="297"/>
    </location>
</feature>
<dbReference type="OMA" id="FEEFYPW"/>
<feature type="compositionally biased region" description="Basic and acidic residues" evidence="8">
    <location>
        <begin position="14"/>
        <end position="25"/>
    </location>
</feature>
<sequence>MSNATKSNDASPFIKRDQMRREFLRARQRSNNPKPIVKKEDPEQAAEEARKLLQPEALSRRVKREPGKSGYSEFPLRAIDMRDKENVKTNLVKFQSKKPIDPEDFHLPIRLHRKDTRNLQFQLTRAEIVQRQKEIAEFKQRQLEEAGGAGPGTGGSNSTPTASKGNSTGGSFSQSNGKPYNSKQGTPVPGTLNGPKVGVTNYNNTDGPNVNNNGSSSSELKTGTDSGSPPNGKEGTPSNTVTILEEAGVAEDPTKVGMVKYDGKAEPEIHEEGTIDPMADVAPHGGGRFRRGNSKRKTRQLKRLDEEAKRLRFEEFYPWVMEDFDGFNTWVGSYEAGNSDSYVLLSVEDDGSFTMIPADKVYRFTARNKYNTLTIEEAEKRMEKNKEGAPRWFMKHLDESSKTTTRYDRTLRRLRAVDGNTRQAEDDEDRGDNSEVELDYDEEFADDEEAPIIDGNEEENKESEQRIKKEMLQANALGLRDDDGEESDDELFGEKKIDEEGEKVKKALLKTDLGALYESDAEENPYLSHSEEDEEQADSDKKDSEKDNEKQSRRSSPKKKASDTPSGPPKLVVKSINQNIVVLTGEKSVLSNFPAGAWNPNLKKRPAESQPQESMDNKRAKSDHSADDLLTEDDIINAIEGKQLTLKQLIRQLKEKVGRHPDNKERMKVFVKKLVKLNGKFLELSK</sequence>
<keyword evidence="4 7" id="KW-0238">DNA-binding</keyword>
<dbReference type="GO" id="GO:0003677">
    <property type="term" value="F:DNA binding"/>
    <property type="evidence" value="ECO:0007669"/>
    <property type="project" value="UniProtKB-KW"/>
</dbReference>
<proteinExistence type="inferred from homology"/>
<dbReference type="GO" id="GO:0005674">
    <property type="term" value="C:transcription factor TFIIF complex"/>
    <property type="evidence" value="ECO:0007669"/>
    <property type="project" value="TreeGrafter"/>
</dbReference>
<dbReference type="KEGG" id="kla:KLLA0_F15411g"/>
<evidence type="ECO:0000256" key="7">
    <source>
        <dbReference type="RuleBase" id="RU366044"/>
    </source>
</evidence>
<gene>
    <name evidence="9" type="ORF">KLLA0_F15411g</name>
</gene>
<keyword evidence="6 7" id="KW-0539">Nucleus</keyword>
<dbReference type="HOGENOM" id="CLU_020322_0_0_1"/>
<feature type="compositionally biased region" description="Low complexity" evidence="8">
    <location>
        <begin position="201"/>
        <end position="218"/>
    </location>
</feature>
<evidence type="ECO:0000256" key="5">
    <source>
        <dbReference type="ARBA" id="ARBA00023163"/>
    </source>
</evidence>
<dbReference type="STRING" id="284590.Q6CJW7"/>
<dbReference type="GO" id="GO:0016251">
    <property type="term" value="F:RNA polymerase II general transcription initiation factor activity"/>
    <property type="evidence" value="ECO:0007669"/>
    <property type="project" value="TreeGrafter"/>
</dbReference>
<comment type="subcellular location">
    <subcellularLocation>
        <location evidence="1 7">Nucleus</location>
    </subcellularLocation>
</comment>
<feature type="compositionally biased region" description="Polar residues" evidence="8">
    <location>
        <begin position="164"/>
        <end position="185"/>
    </location>
</feature>
<dbReference type="PaxDb" id="284590-Q6CJW7"/>
<evidence type="ECO:0000313" key="10">
    <source>
        <dbReference type="Proteomes" id="UP000000598"/>
    </source>
</evidence>
<protein>
    <recommendedName>
        <fullName evidence="7">Transcription initiation factor IIF subunit alpha</fullName>
    </recommendedName>
</protein>
<dbReference type="InParanoid" id="Q6CJW7"/>
<feature type="compositionally biased region" description="Basic and acidic residues" evidence="8">
    <location>
        <begin position="462"/>
        <end position="471"/>
    </location>
</feature>
<feature type="compositionally biased region" description="Polar residues" evidence="8">
    <location>
        <begin position="1"/>
        <end position="10"/>
    </location>
</feature>